<comment type="cofactor">
    <cofactor evidence="1 5">
        <name>Zn(2+)</name>
        <dbReference type="ChEBI" id="CHEBI:29105"/>
    </cofactor>
</comment>
<evidence type="ECO:0000313" key="8">
    <source>
        <dbReference type="Proteomes" id="UP000194860"/>
    </source>
</evidence>
<dbReference type="Pfam" id="PF08240">
    <property type="entry name" value="ADH_N"/>
    <property type="match status" value="1"/>
</dbReference>
<dbReference type="PANTHER" id="PTHR42813">
    <property type="entry name" value="ZINC-TYPE ALCOHOL DEHYDROGENASE-LIKE"/>
    <property type="match status" value="1"/>
</dbReference>
<dbReference type="PROSITE" id="PS00059">
    <property type="entry name" value="ADH_ZINC"/>
    <property type="match status" value="1"/>
</dbReference>
<proteinExistence type="inferred from homology"/>
<evidence type="ECO:0000256" key="5">
    <source>
        <dbReference type="RuleBase" id="RU361277"/>
    </source>
</evidence>
<keyword evidence="3 5" id="KW-0862">Zinc</keyword>
<evidence type="ECO:0000256" key="2">
    <source>
        <dbReference type="ARBA" id="ARBA00022723"/>
    </source>
</evidence>
<dbReference type="SMART" id="SM00829">
    <property type="entry name" value="PKS_ER"/>
    <property type="match status" value="1"/>
</dbReference>
<dbReference type="Pfam" id="PF00107">
    <property type="entry name" value="ADH_zinc_N"/>
    <property type="match status" value="1"/>
</dbReference>
<reference evidence="7 8" key="1">
    <citation type="submission" date="2016-10" db="EMBL/GenBank/DDBJ databases">
        <title>Comparative genomics of Bacillus thuringiensis reveals a path to pathogens against multiple invertebrate hosts.</title>
        <authorList>
            <person name="Zheng J."/>
            <person name="Gao Q."/>
            <person name="Liu H."/>
            <person name="Peng D."/>
            <person name="Ruan L."/>
            <person name="Sun M."/>
        </authorList>
    </citation>
    <scope>NUCLEOTIDE SEQUENCE [LARGE SCALE GENOMIC DNA]</scope>
    <source>
        <strain evidence="7">BGSC 4BM1</strain>
    </source>
</reference>
<dbReference type="SUPFAM" id="SSF50129">
    <property type="entry name" value="GroES-like"/>
    <property type="match status" value="1"/>
</dbReference>
<feature type="domain" description="Enoyl reductase (ER)" evidence="6">
    <location>
        <begin position="6"/>
        <end position="344"/>
    </location>
</feature>
<accession>A0A243ALS6</accession>
<sequence>MAMKAALLRGPRLIQIQDVPVPSILHPKDAVIKVTLTSICGTDMHPYRGELNDFIHNTIMGHEFTGIVESVGNEVENIQVGDRVVVSDIVACGDCWYCQKDMHYHCEHVSLFGYGEVVGEYIPGGQAEKVRVPYADKLLLKVPENVSDEKAIFVGDILSTGYACAMEGQIKEDDCVVVIGGGPVGLMTILCSKMFTKSKVFLIEPNENRHLIAKKLGAIPLKPNELNQIYNFTNQRGADVILEAVGTDNTLQTALDLVRPKGNVVCVGAHHSKAMPFNTEKSFAKELSLKFVVGDPLKYGELLLEKIKDGEIDPSVIISHRMSFGNIETAYKMFESQEALKIVLSLGESRV</sequence>
<dbReference type="InterPro" id="IPR036291">
    <property type="entry name" value="NAD(P)-bd_dom_sf"/>
</dbReference>
<protein>
    <recommendedName>
        <fullName evidence="6">Enoyl reductase (ER) domain-containing protein</fullName>
    </recommendedName>
</protein>
<evidence type="ECO:0000313" key="7">
    <source>
        <dbReference type="EMBL" id="OTY26781.1"/>
    </source>
</evidence>
<dbReference type="InterPro" id="IPR011032">
    <property type="entry name" value="GroES-like_sf"/>
</dbReference>
<dbReference type="InterPro" id="IPR013149">
    <property type="entry name" value="ADH-like_C"/>
</dbReference>
<keyword evidence="2 5" id="KW-0479">Metal-binding</keyword>
<dbReference type="Proteomes" id="UP000194860">
    <property type="component" value="Unassembled WGS sequence"/>
</dbReference>
<comment type="similarity">
    <text evidence="5">Belongs to the zinc-containing alcohol dehydrogenase family.</text>
</comment>
<comment type="caution">
    <text evidence="7">The sequence shown here is derived from an EMBL/GenBank/DDBJ whole genome shotgun (WGS) entry which is preliminary data.</text>
</comment>
<dbReference type="GO" id="GO:0016491">
    <property type="term" value="F:oxidoreductase activity"/>
    <property type="evidence" value="ECO:0007669"/>
    <property type="project" value="UniProtKB-KW"/>
</dbReference>
<evidence type="ECO:0000256" key="3">
    <source>
        <dbReference type="ARBA" id="ARBA00022833"/>
    </source>
</evidence>
<dbReference type="InterPro" id="IPR020843">
    <property type="entry name" value="ER"/>
</dbReference>
<dbReference type="GO" id="GO:0008270">
    <property type="term" value="F:zinc ion binding"/>
    <property type="evidence" value="ECO:0007669"/>
    <property type="project" value="InterPro"/>
</dbReference>
<organism evidence="7 8">
    <name type="scientific">Bacillus thuringiensis serovar navarrensis</name>
    <dbReference type="NCBI Taxonomy" id="339658"/>
    <lineage>
        <taxon>Bacteria</taxon>
        <taxon>Bacillati</taxon>
        <taxon>Bacillota</taxon>
        <taxon>Bacilli</taxon>
        <taxon>Bacillales</taxon>
        <taxon>Bacillaceae</taxon>
        <taxon>Bacillus</taxon>
        <taxon>Bacillus cereus group</taxon>
    </lineage>
</organism>
<dbReference type="RefSeq" id="WP_088031213.1">
    <property type="nucleotide sequence ID" value="NZ_NFDG01000038.1"/>
</dbReference>
<keyword evidence="4" id="KW-0560">Oxidoreductase</keyword>
<evidence type="ECO:0000256" key="1">
    <source>
        <dbReference type="ARBA" id="ARBA00001947"/>
    </source>
</evidence>
<dbReference type="PANTHER" id="PTHR42813:SF2">
    <property type="entry name" value="DEHYDROGENASE, ZINC-CONTAINING, PUTATIVE (AFU_ORTHOLOGUE AFUA_2G02810)-RELATED"/>
    <property type="match status" value="1"/>
</dbReference>
<evidence type="ECO:0000259" key="6">
    <source>
        <dbReference type="SMART" id="SM00829"/>
    </source>
</evidence>
<dbReference type="SUPFAM" id="SSF51735">
    <property type="entry name" value="NAD(P)-binding Rossmann-fold domains"/>
    <property type="match status" value="1"/>
</dbReference>
<dbReference type="InterPro" id="IPR002328">
    <property type="entry name" value="ADH_Zn_CS"/>
</dbReference>
<dbReference type="Gene3D" id="3.90.180.10">
    <property type="entry name" value="Medium-chain alcohol dehydrogenases, catalytic domain"/>
    <property type="match status" value="1"/>
</dbReference>
<dbReference type="AlphaFoldDB" id="A0A243ALS6"/>
<dbReference type="Gene3D" id="3.40.50.720">
    <property type="entry name" value="NAD(P)-binding Rossmann-like Domain"/>
    <property type="match status" value="1"/>
</dbReference>
<evidence type="ECO:0000256" key="4">
    <source>
        <dbReference type="ARBA" id="ARBA00023002"/>
    </source>
</evidence>
<dbReference type="EMBL" id="NFDG01000038">
    <property type="protein sequence ID" value="OTY26781.1"/>
    <property type="molecule type" value="Genomic_DNA"/>
</dbReference>
<gene>
    <name evidence="7" type="ORF">BK732_05410</name>
</gene>
<name>A0A243ALS6_BACTU</name>
<dbReference type="InterPro" id="IPR013154">
    <property type="entry name" value="ADH-like_N"/>
</dbReference>